<dbReference type="Gene3D" id="1.20.1280.50">
    <property type="match status" value="1"/>
</dbReference>
<accession>A0ABN8B5K9</accession>
<dbReference type="Pfam" id="PF12937">
    <property type="entry name" value="F-box-like"/>
    <property type="match status" value="1"/>
</dbReference>
<dbReference type="EMBL" id="OU963914">
    <property type="protein sequence ID" value="CAH0402957.1"/>
    <property type="molecule type" value="Genomic_DNA"/>
</dbReference>
<organism evidence="2 3">
    <name type="scientific">Chilo suppressalis</name>
    <name type="common">Asiatic rice borer moth</name>
    <dbReference type="NCBI Taxonomy" id="168631"/>
    <lineage>
        <taxon>Eukaryota</taxon>
        <taxon>Metazoa</taxon>
        <taxon>Ecdysozoa</taxon>
        <taxon>Arthropoda</taxon>
        <taxon>Hexapoda</taxon>
        <taxon>Insecta</taxon>
        <taxon>Pterygota</taxon>
        <taxon>Neoptera</taxon>
        <taxon>Endopterygota</taxon>
        <taxon>Lepidoptera</taxon>
        <taxon>Glossata</taxon>
        <taxon>Ditrysia</taxon>
        <taxon>Pyraloidea</taxon>
        <taxon>Crambidae</taxon>
        <taxon>Crambinae</taxon>
        <taxon>Chilo</taxon>
    </lineage>
</organism>
<dbReference type="InterPro" id="IPR036047">
    <property type="entry name" value="F-box-like_dom_sf"/>
</dbReference>
<protein>
    <recommendedName>
        <fullName evidence="1">F-box domain-containing protein</fullName>
    </recommendedName>
</protein>
<dbReference type="Gene3D" id="3.80.10.10">
    <property type="entry name" value="Ribonuclease Inhibitor"/>
    <property type="match status" value="2"/>
</dbReference>
<dbReference type="Proteomes" id="UP001153292">
    <property type="component" value="Chromosome 21"/>
</dbReference>
<evidence type="ECO:0000313" key="2">
    <source>
        <dbReference type="EMBL" id="CAH0402957.1"/>
    </source>
</evidence>
<sequence length="413" mass="47242">MDIVPDEVLLMIFDRLTPGELLGAVSQVCKRWATLAAHRAQLIHREDQLQTLNRGVRGVRVLTRLARSELYKLLDVRNLRDITICSATPLPSECFQALAALEHLEHLDVFLHERLLDTSMMSTLVRLRSVVINEMISPGVLSALAVSERLEALHMYGRALYFPRRDLMKFLTAHRSQLRELTLRCTEVHDNAYAAIGQCDSLVSLQLYSCWLMRGAGALEVTRPPLLRRLHVTGARMVRAKGLNAFLLRLPPQLEELVLSVSAFSDKHISALENLTKLRVLELWRCRLSGEGVLALARTVLSLCILDLDILLTNKQIQELDKHPNLLNLRCLTDCSSKYVWPPVEVSKTNEDQEVKTQKLNVLNTNEVYSHKYFRGNGEGYRGSLFYYWTQKMHLHPAERKIFPGFDESEDFY</sequence>
<dbReference type="SUPFAM" id="SSF81383">
    <property type="entry name" value="F-box domain"/>
    <property type="match status" value="1"/>
</dbReference>
<keyword evidence="3" id="KW-1185">Reference proteome</keyword>
<dbReference type="InterPro" id="IPR001810">
    <property type="entry name" value="F-box_dom"/>
</dbReference>
<dbReference type="SUPFAM" id="SSF52047">
    <property type="entry name" value="RNI-like"/>
    <property type="match status" value="1"/>
</dbReference>
<feature type="domain" description="F-box" evidence="1">
    <location>
        <begin position="1"/>
        <end position="46"/>
    </location>
</feature>
<proteinExistence type="predicted"/>
<reference evidence="2" key="1">
    <citation type="submission" date="2021-12" db="EMBL/GenBank/DDBJ databases">
        <authorList>
            <person name="King R."/>
        </authorList>
    </citation>
    <scope>NUCLEOTIDE SEQUENCE</scope>
</reference>
<name>A0ABN8B5K9_CHISP</name>
<gene>
    <name evidence="2" type="ORF">CHILSU_LOCUS6215</name>
</gene>
<evidence type="ECO:0000313" key="3">
    <source>
        <dbReference type="Proteomes" id="UP001153292"/>
    </source>
</evidence>
<dbReference type="PANTHER" id="PTHR13318">
    <property type="entry name" value="PARTNER OF PAIRED, ISOFORM B-RELATED"/>
    <property type="match status" value="1"/>
</dbReference>
<evidence type="ECO:0000259" key="1">
    <source>
        <dbReference type="PROSITE" id="PS50181"/>
    </source>
</evidence>
<dbReference type="PROSITE" id="PS50181">
    <property type="entry name" value="FBOX"/>
    <property type="match status" value="1"/>
</dbReference>
<dbReference type="InterPro" id="IPR032675">
    <property type="entry name" value="LRR_dom_sf"/>
</dbReference>